<protein>
    <submittedName>
        <fullName evidence="6">TetR/AcrR family transcriptional regulator</fullName>
    </submittedName>
</protein>
<sequence>MCPAPAKTSYSEIIRTAQHLLETQGLENLSMQMVAASLGIRAPSLYKHVENKSQLVKAVLEAMLVELGQALADAVQRQNLKDDLQAIMIAYRAFAHEHSTLYPLLYSRLSSEMQPDIKVSATAVAPLLQTIEQWVNPEQSLSAARIVVAFTHGFVHMELAGAFRLGGNVEEAFELGIESLIEILHKFHSDKT</sequence>
<dbReference type="InterPro" id="IPR036271">
    <property type="entry name" value="Tet_transcr_reg_TetR-rel_C_sf"/>
</dbReference>
<gene>
    <name evidence="7" type="ORF">DA73_0203130</name>
    <name evidence="6" type="ORF">DA73_0400001730</name>
</gene>
<dbReference type="STRING" id="1479485.DA73_0203130"/>
<evidence type="ECO:0000313" key="7">
    <source>
        <dbReference type="EMBL" id="KIE13677.1"/>
    </source>
</evidence>
<keyword evidence="1" id="KW-0805">Transcription regulation</keyword>
<keyword evidence="3" id="KW-0804">Transcription</keyword>
<dbReference type="Pfam" id="PF13305">
    <property type="entry name" value="TetR_C_33"/>
    <property type="match status" value="1"/>
</dbReference>
<dbReference type="PRINTS" id="PR00455">
    <property type="entry name" value="HTHTETR"/>
</dbReference>
<dbReference type="InterPro" id="IPR025996">
    <property type="entry name" value="MT1864/Rv1816-like_C"/>
</dbReference>
<reference evidence="7" key="1">
    <citation type="journal article" date="2015" name="Genome Announc.">
        <title>Draft Genome Sequence of Tolypothrix boutellei Strain VB521301.</title>
        <authorList>
            <person name="Chandrababunaidu M.M."/>
            <person name="Singh D."/>
            <person name="Sen D."/>
            <person name="Bhan S."/>
            <person name="Das S."/>
            <person name="Gupta A."/>
            <person name="Adhikary S.P."/>
            <person name="Tripathy S."/>
        </authorList>
    </citation>
    <scope>NUCLEOTIDE SEQUENCE</scope>
    <source>
        <strain evidence="7">VB521301</strain>
    </source>
</reference>
<evidence type="ECO:0000256" key="4">
    <source>
        <dbReference type="PROSITE-ProRule" id="PRU00335"/>
    </source>
</evidence>
<dbReference type="Proteomes" id="UP000029738">
    <property type="component" value="Unassembled WGS sequence"/>
</dbReference>
<dbReference type="OrthoDB" id="9808476at2"/>
<evidence type="ECO:0000313" key="6">
    <source>
        <dbReference type="EMBL" id="KAF3884345.1"/>
    </source>
</evidence>
<dbReference type="PANTHER" id="PTHR47506:SF1">
    <property type="entry name" value="HTH-TYPE TRANSCRIPTIONAL REGULATOR YJDC"/>
    <property type="match status" value="1"/>
</dbReference>
<dbReference type="InterPro" id="IPR009057">
    <property type="entry name" value="Homeodomain-like_sf"/>
</dbReference>
<feature type="DNA-binding region" description="H-T-H motif" evidence="4">
    <location>
        <begin position="30"/>
        <end position="49"/>
    </location>
</feature>
<evidence type="ECO:0000256" key="3">
    <source>
        <dbReference type="ARBA" id="ARBA00023163"/>
    </source>
</evidence>
<dbReference type="PANTHER" id="PTHR47506">
    <property type="entry name" value="TRANSCRIPTIONAL REGULATORY PROTEIN"/>
    <property type="match status" value="1"/>
</dbReference>
<keyword evidence="8" id="KW-1185">Reference proteome</keyword>
<organism evidence="7">
    <name type="scientific">Tolypothrix bouteillei VB521301</name>
    <dbReference type="NCBI Taxonomy" id="1479485"/>
    <lineage>
        <taxon>Bacteria</taxon>
        <taxon>Bacillati</taxon>
        <taxon>Cyanobacteriota</taxon>
        <taxon>Cyanophyceae</taxon>
        <taxon>Nostocales</taxon>
        <taxon>Tolypothrichaceae</taxon>
        <taxon>Tolypothrix</taxon>
    </lineage>
</organism>
<evidence type="ECO:0000256" key="2">
    <source>
        <dbReference type="ARBA" id="ARBA00023125"/>
    </source>
</evidence>
<dbReference type="AlphaFoldDB" id="A0A0C1NFM2"/>
<dbReference type="EMBL" id="JHEG04000001">
    <property type="protein sequence ID" value="KAF3884345.1"/>
    <property type="molecule type" value="Genomic_DNA"/>
</dbReference>
<dbReference type="InterPro" id="IPR001647">
    <property type="entry name" value="HTH_TetR"/>
</dbReference>
<evidence type="ECO:0000259" key="5">
    <source>
        <dbReference type="PROSITE" id="PS50977"/>
    </source>
</evidence>
<evidence type="ECO:0000313" key="8">
    <source>
        <dbReference type="Proteomes" id="UP000029738"/>
    </source>
</evidence>
<dbReference type="GO" id="GO:0003677">
    <property type="term" value="F:DNA binding"/>
    <property type="evidence" value="ECO:0007669"/>
    <property type="project" value="UniProtKB-UniRule"/>
</dbReference>
<name>A0A0C1NFM2_9CYAN</name>
<evidence type="ECO:0000256" key="1">
    <source>
        <dbReference type="ARBA" id="ARBA00023015"/>
    </source>
</evidence>
<dbReference type="Gene3D" id="1.10.357.10">
    <property type="entry name" value="Tetracycline Repressor, domain 2"/>
    <property type="match status" value="1"/>
</dbReference>
<dbReference type="PROSITE" id="PS50977">
    <property type="entry name" value="HTH_TETR_2"/>
    <property type="match status" value="1"/>
</dbReference>
<keyword evidence="2 4" id="KW-0238">DNA-binding</keyword>
<dbReference type="SUPFAM" id="SSF46689">
    <property type="entry name" value="Homeodomain-like"/>
    <property type="match status" value="1"/>
</dbReference>
<dbReference type="SUPFAM" id="SSF48498">
    <property type="entry name" value="Tetracyclin repressor-like, C-terminal domain"/>
    <property type="match status" value="1"/>
</dbReference>
<dbReference type="Pfam" id="PF00440">
    <property type="entry name" value="TetR_N"/>
    <property type="match status" value="1"/>
</dbReference>
<accession>A0A0C1NFM2</accession>
<comment type="caution">
    <text evidence="7">The sequence shown here is derived from an EMBL/GenBank/DDBJ whole genome shotgun (WGS) entry which is preliminary data.</text>
</comment>
<dbReference type="EMBL" id="JHEG02000012">
    <property type="protein sequence ID" value="KIE13677.1"/>
    <property type="molecule type" value="Genomic_DNA"/>
</dbReference>
<dbReference type="RefSeq" id="WP_038090722.1">
    <property type="nucleotide sequence ID" value="NZ_JHEG04000001.1"/>
</dbReference>
<dbReference type="Gene3D" id="1.10.10.60">
    <property type="entry name" value="Homeodomain-like"/>
    <property type="match status" value="1"/>
</dbReference>
<proteinExistence type="predicted"/>
<feature type="domain" description="HTH tetR-type" evidence="5">
    <location>
        <begin position="7"/>
        <end position="67"/>
    </location>
</feature>
<reference evidence="6" key="2">
    <citation type="submission" date="2019-11" db="EMBL/GenBank/DDBJ databases">
        <title>Improved Assembly of Tolypothrix boutellei genome.</title>
        <authorList>
            <person name="Sarangi A.N."/>
            <person name="Mukherjee M."/>
            <person name="Ghosh S."/>
            <person name="Singh D."/>
            <person name="Das A."/>
            <person name="Kant S."/>
            <person name="Prusty A."/>
            <person name="Tripathy S."/>
        </authorList>
    </citation>
    <scope>NUCLEOTIDE SEQUENCE</scope>
    <source>
        <strain evidence="6">VB521301</strain>
    </source>
</reference>